<dbReference type="Pfam" id="PF01759">
    <property type="entry name" value="NTR"/>
    <property type="match status" value="1"/>
</dbReference>
<keyword evidence="2" id="KW-0964">Secreted</keyword>
<dbReference type="RefSeq" id="XP_026679551.1">
    <property type="nucleotide sequence ID" value="XM_026823750.1"/>
</dbReference>
<keyword evidence="5" id="KW-1185">Reference proteome</keyword>
<proteinExistence type="predicted"/>
<evidence type="ECO:0000259" key="4">
    <source>
        <dbReference type="PROSITE" id="PS50189"/>
    </source>
</evidence>
<accession>A0A1S3D1B2</accession>
<evidence type="ECO:0000313" key="5">
    <source>
        <dbReference type="Proteomes" id="UP000079169"/>
    </source>
</evidence>
<dbReference type="AlphaFoldDB" id="A0A1S3D1B2"/>
<feature type="domain" description="NTR" evidence="4">
    <location>
        <begin position="1"/>
        <end position="84"/>
    </location>
</feature>
<dbReference type="GeneID" id="103509392"/>
<dbReference type="GO" id="GO:0005576">
    <property type="term" value="C:extracellular region"/>
    <property type="evidence" value="ECO:0007669"/>
    <property type="project" value="UniProtKB-SubCell"/>
</dbReference>
<dbReference type="PROSITE" id="PS50189">
    <property type="entry name" value="NTR"/>
    <property type="match status" value="1"/>
</dbReference>
<evidence type="ECO:0000256" key="1">
    <source>
        <dbReference type="ARBA" id="ARBA00004613"/>
    </source>
</evidence>
<dbReference type="SUPFAM" id="SSF50242">
    <property type="entry name" value="TIMP-like"/>
    <property type="match status" value="1"/>
</dbReference>
<protein>
    <submittedName>
        <fullName evidence="6 7">Netrin-3-like</fullName>
    </submittedName>
</protein>
<evidence type="ECO:0000256" key="3">
    <source>
        <dbReference type="ARBA" id="ARBA00023157"/>
    </source>
</evidence>
<gene>
    <name evidence="6 7" type="primary">LOC103509392</name>
</gene>
<evidence type="ECO:0000313" key="7">
    <source>
        <dbReference type="RefSeq" id="XP_026679551.1"/>
    </source>
</evidence>
<dbReference type="Gene3D" id="2.40.50.120">
    <property type="match status" value="1"/>
</dbReference>
<dbReference type="OMA" id="KSIVVEW"/>
<dbReference type="RefSeq" id="XP_008472226.1">
    <property type="nucleotide sequence ID" value="XM_008474004.3"/>
</dbReference>
<dbReference type="STRING" id="121845.A0A1S3D1B2"/>
<sequence>MNIQSMYKRAPDSKLKKGAVYLWIHNKDLQCKCPKIKLNKPYLILGKEKEGNQPSGLTMNAKSIVVEWKDELHDRMRQFQRRGC</sequence>
<dbReference type="InterPro" id="IPR008993">
    <property type="entry name" value="TIMP-like_OB-fold"/>
</dbReference>
<evidence type="ECO:0000256" key="2">
    <source>
        <dbReference type="ARBA" id="ARBA00022525"/>
    </source>
</evidence>
<dbReference type="KEGG" id="dci:103509392"/>
<organism evidence="5 6">
    <name type="scientific">Diaphorina citri</name>
    <name type="common">Asian citrus psyllid</name>
    <dbReference type="NCBI Taxonomy" id="121845"/>
    <lineage>
        <taxon>Eukaryota</taxon>
        <taxon>Metazoa</taxon>
        <taxon>Ecdysozoa</taxon>
        <taxon>Arthropoda</taxon>
        <taxon>Hexapoda</taxon>
        <taxon>Insecta</taxon>
        <taxon>Pterygota</taxon>
        <taxon>Neoptera</taxon>
        <taxon>Paraneoptera</taxon>
        <taxon>Hemiptera</taxon>
        <taxon>Sternorrhyncha</taxon>
        <taxon>Psylloidea</taxon>
        <taxon>Psyllidae</taxon>
        <taxon>Diaphorininae</taxon>
        <taxon>Diaphorina</taxon>
    </lineage>
</organism>
<keyword evidence="3" id="KW-1015">Disulfide bond</keyword>
<comment type="subcellular location">
    <subcellularLocation>
        <location evidence="1">Secreted</location>
    </subcellularLocation>
</comment>
<dbReference type="PaxDb" id="121845-A0A1S3D1B2"/>
<name>A0A1S3D1B2_DIACI</name>
<dbReference type="InterPro" id="IPR018933">
    <property type="entry name" value="Netrin_module_non-TIMP"/>
</dbReference>
<evidence type="ECO:0000313" key="6">
    <source>
        <dbReference type="RefSeq" id="XP_008472226.1"/>
    </source>
</evidence>
<reference evidence="6 7" key="1">
    <citation type="submission" date="2025-04" db="UniProtKB">
        <authorList>
            <consortium name="RefSeq"/>
        </authorList>
    </citation>
    <scope>IDENTIFICATION</scope>
</reference>
<dbReference type="InterPro" id="IPR001134">
    <property type="entry name" value="Netrin_domain"/>
</dbReference>
<dbReference type="Proteomes" id="UP000079169">
    <property type="component" value="Unplaced"/>
</dbReference>